<dbReference type="OMA" id="LEFEGPN"/>
<gene>
    <name evidence="1" type="ORF">SAMN05443661_101201</name>
</gene>
<dbReference type="GeneID" id="14210157"/>
<dbReference type="InterPro" id="IPR045396">
    <property type="entry name" value="DUF6517"/>
</dbReference>
<proteinExistence type="predicted"/>
<sequence>MSLDLPESLADAWQPLGTRTAETSVMMATITAETRLYEPVDTPAIRASDSKIPIRSLFGVDLSFSPPLGALGISPADVFSIAAPKAKRQFVSTIEDEGVIVEQTRDKHSFQASNGTTGRWFVLDVSYPLSAEATSAGAEQLPAETHVAVWPTTETFEMAGGTLPLEAPSELDRSVATELTIDPQRDRERIATLVRSIGTTDED</sequence>
<accession>A0A1I3J012</accession>
<dbReference type="Pfam" id="PF20127">
    <property type="entry name" value="DUF6517"/>
    <property type="match status" value="1"/>
</dbReference>
<protein>
    <submittedName>
        <fullName evidence="1">Uncharacterized protein</fullName>
    </submittedName>
</protein>
<evidence type="ECO:0000313" key="2">
    <source>
        <dbReference type="Proteomes" id="UP000182829"/>
    </source>
</evidence>
<dbReference type="AlphaFoldDB" id="A0A1I3J012"/>
<name>A0A1I3J012_9EURY</name>
<dbReference type="RefSeq" id="WP_015233781.1">
    <property type="nucleotide sequence ID" value="NZ_FORO01000001.1"/>
</dbReference>
<dbReference type="OrthoDB" id="169585at2157"/>
<dbReference type="EMBL" id="FORO01000001">
    <property type="protein sequence ID" value="SFI53500.1"/>
    <property type="molecule type" value="Genomic_DNA"/>
</dbReference>
<reference evidence="1 2" key="1">
    <citation type="submission" date="2016-10" db="EMBL/GenBank/DDBJ databases">
        <authorList>
            <person name="de Groot N.N."/>
        </authorList>
    </citation>
    <scope>NUCLEOTIDE SEQUENCE [LARGE SCALE GENOMIC DNA]</scope>
    <source>
        <strain evidence="1 2">SP2</strain>
    </source>
</reference>
<dbReference type="Proteomes" id="UP000182829">
    <property type="component" value="Unassembled WGS sequence"/>
</dbReference>
<evidence type="ECO:0000313" key="1">
    <source>
        <dbReference type="EMBL" id="SFI53500.1"/>
    </source>
</evidence>
<organism evidence="1 2">
    <name type="scientific">Natronobacterium gregoryi</name>
    <dbReference type="NCBI Taxonomy" id="44930"/>
    <lineage>
        <taxon>Archaea</taxon>
        <taxon>Methanobacteriati</taxon>
        <taxon>Methanobacteriota</taxon>
        <taxon>Stenosarchaea group</taxon>
        <taxon>Halobacteria</taxon>
        <taxon>Halobacteriales</taxon>
        <taxon>Natrialbaceae</taxon>
        <taxon>Natronobacterium</taxon>
    </lineage>
</organism>